<evidence type="ECO:0000313" key="4">
    <source>
        <dbReference type="Proteomes" id="UP000199406"/>
    </source>
</evidence>
<gene>
    <name evidence="3" type="ORF">SAMN05660662_3940</name>
</gene>
<dbReference type="InterPro" id="IPR051340">
    <property type="entry name" value="Haloalkane_dehalogenase"/>
</dbReference>
<evidence type="ECO:0000313" key="3">
    <source>
        <dbReference type="EMBL" id="SDF95962.1"/>
    </source>
</evidence>
<dbReference type="NCBIfam" id="NF002043">
    <property type="entry name" value="PRK00870.1"/>
    <property type="match status" value="1"/>
</dbReference>
<feature type="domain" description="AB hydrolase-1" evidence="2">
    <location>
        <begin position="74"/>
        <end position="311"/>
    </location>
</feature>
<proteinExistence type="predicted"/>
<dbReference type="Pfam" id="PF00561">
    <property type="entry name" value="Abhydrolase_1"/>
    <property type="match status" value="1"/>
</dbReference>
<dbReference type="Proteomes" id="UP000199406">
    <property type="component" value="Unassembled WGS sequence"/>
</dbReference>
<dbReference type="InterPro" id="IPR000639">
    <property type="entry name" value="Epox_hydrolase-like"/>
</dbReference>
<sequence length="330" mass="35755">MSDRHATGVARPVGLPGVRPGCLGGGMEALRTPDERFADLPDFPYAPRYVEVDDTEGGRLRVAYVDEGPADGETVLLMHGEPSWSFLYRHLVPVLVGAGLRVVAPDLVGFGRSDKPVHRDDYSYARHVAWMREALLDGLDLRDATLVCQDWGGLIGLRLVAEHPDRFARVVVANTGLPTGDQPMSEAFLAWQRFSQESPDFHIGRIVGNGTARGATPEVVAAYDAPFPDDRHTAGARIFPTLVPTSPDDPAAADNRAAWEVLGRWEKPFLTAFSDQDAITRGGERVFQKLVPGAQGMPHTTLAGGGHFLQEDVGPELARVVVDLIAATPR</sequence>
<dbReference type="EMBL" id="FNBT01000009">
    <property type="protein sequence ID" value="SDF95962.1"/>
    <property type="molecule type" value="Genomic_DNA"/>
</dbReference>
<keyword evidence="4" id="KW-1185">Reference proteome</keyword>
<dbReference type="Gene3D" id="3.40.50.1820">
    <property type="entry name" value="alpha/beta hydrolase"/>
    <property type="match status" value="1"/>
</dbReference>
<dbReference type="PANTHER" id="PTHR42977">
    <property type="entry name" value="HYDROLASE-RELATED"/>
    <property type="match status" value="1"/>
</dbReference>
<dbReference type="InterPro" id="IPR000073">
    <property type="entry name" value="AB_hydrolase_1"/>
</dbReference>
<dbReference type="PANTHER" id="PTHR42977:SF3">
    <property type="entry name" value="AB HYDROLASE-1 DOMAIN-CONTAINING PROTEIN"/>
    <property type="match status" value="1"/>
</dbReference>
<reference evidence="4" key="1">
    <citation type="submission" date="2016-10" db="EMBL/GenBank/DDBJ databases">
        <authorList>
            <person name="Varghese N."/>
            <person name="Submissions S."/>
        </authorList>
    </citation>
    <scope>NUCLEOTIDE SEQUENCE [LARGE SCALE GENOMIC DNA]</scope>
    <source>
        <strain evidence="4">DSM 44268</strain>
    </source>
</reference>
<dbReference type="STRING" id="1550231.SAMN05660662_3940"/>
<name>A0A1G7QBQ1_9ACTN</name>
<evidence type="ECO:0000259" key="2">
    <source>
        <dbReference type="Pfam" id="PF00561"/>
    </source>
</evidence>
<dbReference type="SUPFAM" id="SSF53474">
    <property type="entry name" value="alpha/beta-Hydrolases"/>
    <property type="match status" value="1"/>
</dbReference>
<organism evidence="3 4">
    <name type="scientific">Blastococcus aurantiacus</name>
    <dbReference type="NCBI Taxonomy" id="1550231"/>
    <lineage>
        <taxon>Bacteria</taxon>
        <taxon>Bacillati</taxon>
        <taxon>Actinomycetota</taxon>
        <taxon>Actinomycetes</taxon>
        <taxon>Geodermatophilales</taxon>
        <taxon>Geodermatophilaceae</taxon>
        <taxon>Blastococcus</taxon>
    </lineage>
</organism>
<accession>A0A1G7QBQ1</accession>
<evidence type="ECO:0000256" key="1">
    <source>
        <dbReference type="ARBA" id="ARBA00022801"/>
    </source>
</evidence>
<dbReference type="PRINTS" id="PR00412">
    <property type="entry name" value="EPOXHYDRLASE"/>
</dbReference>
<dbReference type="PRINTS" id="PR00111">
    <property type="entry name" value="ABHYDROLASE"/>
</dbReference>
<dbReference type="RefSeq" id="WP_255362542.1">
    <property type="nucleotide sequence ID" value="NZ_FNBT01000009.1"/>
</dbReference>
<keyword evidence="1" id="KW-0378">Hydrolase</keyword>
<dbReference type="InterPro" id="IPR029058">
    <property type="entry name" value="AB_hydrolase_fold"/>
</dbReference>
<dbReference type="AlphaFoldDB" id="A0A1G7QBQ1"/>
<dbReference type="GO" id="GO:0004301">
    <property type="term" value="F:epoxide hydrolase activity"/>
    <property type="evidence" value="ECO:0007669"/>
    <property type="project" value="TreeGrafter"/>
</dbReference>
<protein>
    <submittedName>
        <fullName evidence="3">Haloalkane dehalogenase</fullName>
    </submittedName>
</protein>